<reference evidence="2 3" key="1">
    <citation type="submission" date="2016-04" db="EMBL/GenBank/DDBJ databases">
        <authorList>
            <person name="Evans L.H."/>
            <person name="Alamgir A."/>
            <person name="Owens N."/>
            <person name="Weber N.D."/>
            <person name="Virtaneva K."/>
            <person name="Barbian K."/>
            <person name="Babar A."/>
            <person name="Rosenke K."/>
        </authorList>
    </citation>
    <scope>NUCLEOTIDE SEQUENCE [LARGE SCALE GENOMIC DNA]</scope>
    <source>
        <strain evidence="2 3">IFM 0406</strain>
    </source>
</reference>
<keyword evidence="3" id="KW-1185">Reference proteome</keyword>
<feature type="signal peptide" evidence="1">
    <location>
        <begin position="1"/>
        <end position="29"/>
    </location>
</feature>
<dbReference type="EMBL" id="LWGR01000021">
    <property type="protein sequence ID" value="KZM68193.1"/>
    <property type="molecule type" value="Genomic_DNA"/>
</dbReference>
<gene>
    <name evidence="2" type="ORF">AWN90_09700</name>
</gene>
<comment type="caution">
    <text evidence="2">The sequence shown here is derived from an EMBL/GenBank/DDBJ whole genome shotgun (WGS) entry which is preliminary data.</text>
</comment>
<name>A0A164H4J3_9NOCA</name>
<evidence type="ECO:0000256" key="1">
    <source>
        <dbReference type="SAM" id="SignalP"/>
    </source>
</evidence>
<feature type="chain" id="PRO_5039277084" evidence="1">
    <location>
        <begin position="30"/>
        <end position="195"/>
    </location>
</feature>
<organism evidence="2 3">
    <name type="scientific">Nocardia terpenica</name>
    <dbReference type="NCBI Taxonomy" id="455432"/>
    <lineage>
        <taxon>Bacteria</taxon>
        <taxon>Bacillati</taxon>
        <taxon>Actinomycetota</taxon>
        <taxon>Actinomycetes</taxon>
        <taxon>Mycobacteriales</taxon>
        <taxon>Nocardiaceae</taxon>
        <taxon>Nocardia</taxon>
    </lineage>
</organism>
<sequence>MVILLRGIRGFSRLLIIAAAAALSAPALIGSGVVRAETEAERQQAAAQSVFENLLCKEGNGKNGLEPHTDDWYHDWMKIEDSAPYEMKGNGSPGKSARKTLYKVANLNPETRKEICENTTRYANELEAQTDHLKGDLKLTCRVNIDRRIDKDGELGKTLNCGDSAGQAKLVDTKFLAYKKITDYDDEGNYGGPKK</sequence>
<keyword evidence="1" id="KW-0732">Signal</keyword>
<dbReference type="Proteomes" id="UP000076512">
    <property type="component" value="Unassembled WGS sequence"/>
</dbReference>
<protein>
    <submittedName>
        <fullName evidence="2">Uncharacterized protein</fullName>
    </submittedName>
</protein>
<dbReference type="AlphaFoldDB" id="A0A164H4J3"/>
<evidence type="ECO:0000313" key="3">
    <source>
        <dbReference type="Proteomes" id="UP000076512"/>
    </source>
</evidence>
<evidence type="ECO:0000313" key="2">
    <source>
        <dbReference type="EMBL" id="KZM68193.1"/>
    </source>
</evidence>
<proteinExistence type="predicted"/>
<accession>A0A164H4J3</accession>
<dbReference type="RefSeq" id="WP_067579572.1">
    <property type="nucleotide sequence ID" value="NZ_JABMCZ010000002.1"/>
</dbReference>